<dbReference type="InterPro" id="IPR029058">
    <property type="entry name" value="AB_hydrolase_fold"/>
</dbReference>
<sequence length="2944" mass="314701">MPRTAEDHRPLLPELFAAQAARTPAAPAVFDGQQVLSYAEVEERANRLARLLAARGVGAEQLVAVALPRSVELVVALLAVLKAGGAYLPLDPDYPAERLAYMVADAAPACLLTDGPTGRQLAFLEIPVVGLDEPDRPGTAPERRPDPRDPAYTLYTSGSTGRPKGIVVPHGALAAFLAAMRQEVPLGPRDRLLAVTTASFDIAALELFLPLVSGAAVVVAGKEAARDADAIAALCARFEVTVLQGTPSLWATLLDERREALRGIRMLVGGEALPARLARTMTEASPEVRNLYGPTETTIWSTVKRLDGPAGSAPLIGRPIEGTAVHVLDGGLRPVAVGVAGELYIAGAGLARGYLGRAGLTAERFVADPFGAGGTRMYRTGDLVRWTGDGELEYLGRTDHQVKVRGFRVELGEIEAALTDCPAVARAAVIVREDRPGDQRITAYVVAAPGAEVAVEELRRVVVERLPGFMVPSAFVVLAEFPLTPNGKLDRAALPVPAATGVGRAPRSVREEVLCGLFAQVLGVPEVGPEEDFFELGGHSLLVTRLVVRVREALGVSVPVAAVFRSASPAALAGELDGEGEQRPVLRAGSGVAQLSAAQRRLWFLNRFEGSNATYNQPEVLSLDGPLDVEALRAALDDVVERHEPLRTLLPEVDGRPVQRVVAASVALPVVEVDAERHLAAAVRQPFDLTVDLPLRAVLYRHGPQRHTLLMLIHHVATDGWSTSPLSCDLSTAYNARVRRQVPQFAPLAVHYRDYAAWQHELLGTEEHPTPTLRSQLAYWTQQLAALPPVIELPTDRPRPAVPSHRGATVPLSLGPELSARLVALARATNTTVFMVLQAALAALLTRHGAGTDIPIGVPTAGRTDPRLDEHVGFFVNTLVLRNDTAGNPAFRTLLLRTREANLQAYSHQDLPFDQLVSALNPPRSAAHHPLFQVLLAFQNTTPPRWQLDHLTTTPRTTGSATAKFDLGFSIEERRTAGGRLDGFEGTVEYAVDLFEAATVEALVVRYRNVLEAVTADPDVRLADLPVLTPQERQRILVEWNDTRRAVPAVSLPDLVEAQVARTPAAPAVADDHESLCYAELNDRANRLAHSLIARGIGPERIVAVALPRSVELVVALLAVLKAGAAYLPIDLGYPDARIGYLLDDAAPGAVLATAEFAARGIGAASGLLRLDDAAFAAELAARPTANPTDADRTAPLAQQTAVYVIYTSGSTGRPKAVVMPTAGLINLLVQHAAAYPGGPGVRTAQFTAIGFDFSVQEILSPLVMGKALVIPDDEVRRTSAGLADWLAEQRVNELFAPNLAIDALVEYAQETGRRLPDLTDLLQGGEALVLGDRLRRFLAQRPGRRIHNVYGPAETHAMTFHTMTGEPAHWPPTAPLGRPFGNVRGYVLDGGLRPVAVGVAGELYIAGAGLARGYLGRPGLTAERFVADPFGAGGTRMYRTGDLVRWNAGGELEYLGRIDHQVKVRGFRVELGEIEAALTDCPEVARAVVVLREDRITAYAVAVPGRTVSADQLRRTLADRLPGFMVPSAFVVLAEFPLTPNGKLDRAALPVPAATGVGRAPRSVREEVLCGLFAQVLGVPEVGPEEDFFELGGHSLLVTRLVVRVREALGVSVPVAAVFRSASPAALAGELDGEGEQRPVLRAGSGVAQLSAAQRRLWFLNRFEGSNATYNQPEVLSLDGPLDVEALRAALDDVVERHEPLRTLLPEVDGRPVPRVVAASVALPVVEVDAERHLAQAVRQPFDLTQDLPLRAVLYCHGPQRHTLLLLIHHVATDGWSTSPLSRDLSTAYNARVRRQAPQFQPLAVHYRDYAAWQHELLGTDQDPTLVRKAQLTYWTEQLAGLPPVLDLIADRPRPAVPIHRGATVPLNLDPELSTRLVALARATNTTVFMVLQAALAALLTRHGAGTDIPIGVPTAGRTDPRLDEHVGFFVNTLVLRNDTTGNPAFRTLLLRTREANLDAYSHQDLPFDQLVSALNPPRSAAHHPLFQVLLAFQNTTPPRWRLDHLTTTPRTVSTGTERFDLSFYFDQPRDEAGQAGPLDGYLSYAEDLFDRATAQRLATRLGLVLAAVTADPDVRLADLPLLAPQERGRILTDWNGTAHQLAPGTLIGPIEAQAALTPDAPAVVFRDQVLSYAELDARANRLAHHLVDLGVRPGGLVAVALPRSAELPVALLAVLKAGAAYLPLDPEYPAERLALMLGDAAPSCLLSEERTLRQLPATELPVLDLGALDLDGRPSTAPRRAPAPGQPAYVIYTSGSTGRPKGVVVSHAAIHNRLAWMQHAYPLGPQDRVLQKTPSGFDVSLWEFFWPLRHGAALVVAEPGGHRDAGYLVRAVREQRVTVCHFVPALLRLFLAEPGAEHCSALRRVFCSGEALPREAVREFQRLLPGVPLHNLYGPTEAAVDVTHHTCTAADGPVPIGRPVWNTRGYVLDGSLRLCAPGVPGELYLAGDQLATGYLDRPALTAERFVADPYGPAGTRLYRTGDLARWTGDGELEYLGRTDQQVKLRGVRIEPGEIEAALLGQPGVARAVVTVRADGGADPRLVGYLVPDGGEPPTAERLRDALAAVLPAGLVPSAFVVLDELPLTPSGKLDRAALPAPARAAAAAGRAPGSPLEAALCRLFGEVLGVPEVGVDDDFFGLGGHSLLAVRLLTLIRSELGVDLPVPALFGAPTVAALARRAGASDSASGDGACGLLTLRSAGARPPLFLVHPAGGFGWAYARLLAHLPAEHPVHAIQARGLDGRGPLPASVEEMARDYLARIREVQPDGPYHLAGWSFGGLVAHAVATGLQRDGAEVGSLVLFDSYPDARPDPGNLTALAVENLTGRPDRSVDADGPAVRAVRAGCPPLAGATDRQVRDALRVGVNNLTLMRTFSPGVFDGDLLLFTARHQAGQGDGTWGDWTAHVTGRVVTVPLDCGHHDMIATAPAEIGTALTALLGRPATTR</sequence>
<proteinExistence type="inferred from homology"/>
<dbReference type="Pfam" id="PF00550">
    <property type="entry name" value="PP-binding"/>
    <property type="match status" value="3"/>
</dbReference>
<evidence type="ECO:0000256" key="5">
    <source>
        <dbReference type="ARBA" id="ARBA00022598"/>
    </source>
</evidence>
<dbReference type="SUPFAM" id="SSF47336">
    <property type="entry name" value="ACP-like"/>
    <property type="match status" value="3"/>
</dbReference>
<dbReference type="SUPFAM" id="SSF56801">
    <property type="entry name" value="Acetyl-CoA synthetase-like"/>
    <property type="match status" value="3"/>
</dbReference>
<dbReference type="GO" id="GO:0072330">
    <property type="term" value="P:monocarboxylic acid biosynthetic process"/>
    <property type="evidence" value="ECO:0007669"/>
    <property type="project" value="UniProtKB-ARBA"/>
</dbReference>
<dbReference type="GO" id="GO:0044550">
    <property type="term" value="P:secondary metabolite biosynthetic process"/>
    <property type="evidence" value="ECO:0007669"/>
    <property type="project" value="UniProtKB-ARBA"/>
</dbReference>
<dbReference type="EMBL" id="VIWT01000001">
    <property type="protein sequence ID" value="TWF98954.1"/>
    <property type="molecule type" value="Genomic_DNA"/>
</dbReference>
<dbReference type="CDD" id="cd17651">
    <property type="entry name" value="A_NRPS_VisG_like"/>
    <property type="match status" value="1"/>
</dbReference>
<name>A0A561UHZ4_9ACTN</name>
<dbReference type="GO" id="GO:0031177">
    <property type="term" value="F:phosphopantetheine binding"/>
    <property type="evidence" value="ECO:0007669"/>
    <property type="project" value="InterPro"/>
</dbReference>
<accession>A0A561UHZ4</accession>
<dbReference type="CDD" id="cd05930">
    <property type="entry name" value="A_NRPS"/>
    <property type="match status" value="1"/>
</dbReference>
<dbReference type="InterPro" id="IPR000873">
    <property type="entry name" value="AMP-dep_synth/lig_dom"/>
</dbReference>
<dbReference type="InterPro" id="IPR023213">
    <property type="entry name" value="CAT-like_dom_sf"/>
</dbReference>
<dbReference type="CDD" id="cd19540">
    <property type="entry name" value="LCL_NRPS-like"/>
    <property type="match status" value="2"/>
</dbReference>
<dbReference type="SUPFAM" id="SSF52777">
    <property type="entry name" value="CoA-dependent acyltransferases"/>
    <property type="match status" value="4"/>
</dbReference>
<comment type="similarity">
    <text evidence="2">Belongs to the ATP-dependent AMP-binding enzyme family.</text>
</comment>
<dbReference type="InterPro" id="IPR020845">
    <property type="entry name" value="AMP-binding_CS"/>
</dbReference>
<dbReference type="Gene3D" id="3.30.300.30">
    <property type="match status" value="3"/>
</dbReference>
<dbReference type="GO" id="GO:0016874">
    <property type="term" value="F:ligase activity"/>
    <property type="evidence" value="ECO:0007669"/>
    <property type="project" value="UniProtKB-KW"/>
</dbReference>
<dbReference type="GO" id="GO:0008610">
    <property type="term" value="P:lipid biosynthetic process"/>
    <property type="evidence" value="ECO:0007669"/>
    <property type="project" value="UniProtKB-ARBA"/>
</dbReference>
<dbReference type="SMART" id="SM00824">
    <property type="entry name" value="PKS_TE"/>
    <property type="match status" value="1"/>
</dbReference>
<dbReference type="CDD" id="cd17646">
    <property type="entry name" value="A_NRPS_AB3403-like"/>
    <property type="match status" value="1"/>
</dbReference>
<keyword evidence="3" id="KW-0596">Phosphopantetheine</keyword>
<dbReference type="PANTHER" id="PTHR45527">
    <property type="entry name" value="NONRIBOSOMAL PEPTIDE SYNTHETASE"/>
    <property type="match status" value="1"/>
</dbReference>
<dbReference type="Proteomes" id="UP000317940">
    <property type="component" value="Unassembled WGS sequence"/>
</dbReference>
<feature type="region of interest" description="Disordered" evidence="6">
    <location>
        <begin position="132"/>
        <end position="151"/>
    </location>
</feature>
<dbReference type="Gene3D" id="3.40.50.980">
    <property type="match status" value="6"/>
</dbReference>
<dbReference type="Pfam" id="PF13193">
    <property type="entry name" value="AMP-binding_C"/>
    <property type="match status" value="3"/>
</dbReference>
<feature type="compositionally biased region" description="Basic and acidic residues" evidence="6">
    <location>
        <begin position="133"/>
        <end position="149"/>
    </location>
</feature>
<evidence type="ECO:0000313" key="9">
    <source>
        <dbReference type="Proteomes" id="UP000317940"/>
    </source>
</evidence>
<dbReference type="Gene3D" id="2.30.38.10">
    <property type="entry name" value="Luciferase, Domain 3"/>
    <property type="match status" value="3"/>
</dbReference>
<gene>
    <name evidence="8" type="ORF">FHX73_112784</name>
</gene>
<protein>
    <submittedName>
        <fullName evidence="8">Amino acid adenylation domain-containing protein</fullName>
    </submittedName>
</protein>
<dbReference type="InterPro" id="IPR006162">
    <property type="entry name" value="Ppantetheine_attach_site"/>
</dbReference>
<dbReference type="InterPro" id="IPR020806">
    <property type="entry name" value="PKS_PP-bd"/>
</dbReference>
<dbReference type="Pfam" id="PF00975">
    <property type="entry name" value="Thioesterase"/>
    <property type="match status" value="1"/>
</dbReference>
<dbReference type="InterPro" id="IPR036736">
    <property type="entry name" value="ACP-like_sf"/>
</dbReference>
<evidence type="ECO:0000256" key="3">
    <source>
        <dbReference type="ARBA" id="ARBA00022450"/>
    </source>
</evidence>
<dbReference type="PROSITE" id="PS00455">
    <property type="entry name" value="AMP_BINDING"/>
    <property type="match status" value="2"/>
</dbReference>
<dbReference type="InterPro" id="IPR009081">
    <property type="entry name" value="PP-bd_ACP"/>
</dbReference>
<dbReference type="Gene3D" id="3.30.559.30">
    <property type="entry name" value="Nonribosomal peptide synthetase, condensation domain"/>
    <property type="match status" value="2"/>
</dbReference>
<dbReference type="OrthoDB" id="2472181at2"/>
<evidence type="ECO:0000256" key="6">
    <source>
        <dbReference type="SAM" id="MobiDB-lite"/>
    </source>
</evidence>
<dbReference type="PROSITE" id="PS00012">
    <property type="entry name" value="PHOSPHOPANTETHEINE"/>
    <property type="match status" value="3"/>
</dbReference>
<reference evidence="8 9" key="1">
    <citation type="submission" date="2019-06" db="EMBL/GenBank/DDBJ databases">
        <title>Sequencing the genomes of 1000 actinobacteria strains.</title>
        <authorList>
            <person name="Klenk H.-P."/>
        </authorList>
    </citation>
    <scope>NUCLEOTIDE SEQUENCE [LARGE SCALE GENOMIC DNA]</scope>
    <source>
        <strain evidence="8 9">DSM 44826</strain>
    </source>
</reference>
<dbReference type="FunFam" id="2.30.38.10:FF:000001">
    <property type="entry name" value="Non-ribosomal peptide synthetase PvdI"/>
    <property type="match status" value="3"/>
</dbReference>
<dbReference type="SUPFAM" id="SSF53474">
    <property type="entry name" value="alpha/beta-Hydrolases"/>
    <property type="match status" value="1"/>
</dbReference>
<dbReference type="InterPro" id="IPR025110">
    <property type="entry name" value="AMP-bd_C"/>
</dbReference>
<evidence type="ECO:0000256" key="4">
    <source>
        <dbReference type="ARBA" id="ARBA00022553"/>
    </source>
</evidence>
<feature type="domain" description="Carrier" evidence="7">
    <location>
        <begin position="505"/>
        <end position="580"/>
    </location>
</feature>
<dbReference type="GO" id="GO:0017000">
    <property type="term" value="P:antibiotic biosynthetic process"/>
    <property type="evidence" value="ECO:0007669"/>
    <property type="project" value="UniProtKB-ARBA"/>
</dbReference>
<evidence type="ECO:0000259" key="7">
    <source>
        <dbReference type="PROSITE" id="PS50075"/>
    </source>
</evidence>
<dbReference type="GO" id="GO:0005829">
    <property type="term" value="C:cytosol"/>
    <property type="evidence" value="ECO:0007669"/>
    <property type="project" value="TreeGrafter"/>
</dbReference>
<dbReference type="Pfam" id="PF00501">
    <property type="entry name" value="AMP-binding"/>
    <property type="match status" value="3"/>
</dbReference>
<dbReference type="FunFam" id="3.40.50.980:FF:000002">
    <property type="entry name" value="Enterobactin synthetase component F"/>
    <property type="match status" value="1"/>
</dbReference>
<dbReference type="NCBIfam" id="NF003417">
    <property type="entry name" value="PRK04813.1"/>
    <property type="match status" value="3"/>
</dbReference>
<dbReference type="Gene3D" id="3.40.50.1820">
    <property type="entry name" value="alpha/beta hydrolase"/>
    <property type="match status" value="1"/>
</dbReference>
<dbReference type="PANTHER" id="PTHR45527:SF1">
    <property type="entry name" value="FATTY ACID SYNTHASE"/>
    <property type="match status" value="1"/>
</dbReference>
<evidence type="ECO:0000256" key="1">
    <source>
        <dbReference type="ARBA" id="ARBA00001957"/>
    </source>
</evidence>
<organism evidence="8 9">
    <name type="scientific">Kitasatospora viridis</name>
    <dbReference type="NCBI Taxonomy" id="281105"/>
    <lineage>
        <taxon>Bacteria</taxon>
        <taxon>Bacillati</taxon>
        <taxon>Actinomycetota</taxon>
        <taxon>Actinomycetes</taxon>
        <taxon>Kitasatosporales</taxon>
        <taxon>Streptomycetaceae</taxon>
        <taxon>Kitasatospora</taxon>
    </lineage>
</organism>
<dbReference type="InterPro" id="IPR045851">
    <property type="entry name" value="AMP-bd_C_sf"/>
</dbReference>
<keyword evidence="9" id="KW-1185">Reference proteome</keyword>
<dbReference type="InterPro" id="IPR001031">
    <property type="entry name" value="Thioesterase"/>
</dbReference>
<keyword evidence="4" id="KW-0597">Phosphoprotein</keyword>
<evidence type="ECO:0000313" key="8">
    <source>
        <dbReference type="EMBL" id="TWF98954.1"/>
    </source>
</evidence>
<dbReference type="Pfam" id="PF00668">
    <property type="entry name" value="Condensation"/>
    <property type="match status" value="2"/>
</dbReference>
<dbReference type="FunFam" id="3.30.559.30:FF:000001">
    <property type="entry name" value="Non-ribosomal peptide synthetase"/>
    <property type="match status" value="1"/>
</dbReference>
<dbReference type="PROSITE" id="PS50075">
    <property type="entry name" value="CARRIER"/>
    <property type="match status" value="3"/>
</dbReference>
<dbReference type="FunFam" id="1.10.1200.10:FF:000016">
    <property type="entry name" value="Non-ribosomal peptide synthase"/>
    <property type="match status" value="3"/>
</dbReference>
<feature type="domain" description="Carrier" evidence="7">
    <location>
        <begin position="2609"/>
        <end position="2684"/>
    </location>
</feature>
<comment type="caution">
    <text evidence="8">The sequence shown here is derived from an EMBL/GenBank/DDBJ whole genome shotgun (WGS) entry which is preliminary data.</text>
</comment>
<dbReference type="NCBIfam" id="TIGR01733">
    <property type="entry name" value="AA-adenyl-dom"/>
    <property type="match status" value="3"/>
</dbReference>
<evidence type="ECO:0000256" key="2">
    <source>
        <dbReference type="ARBA" id="ARBA00006432"/>
    </source>
</evidence>
<feature type="domain" description="Carrier" evidence="7">
    <location>
        <begin position="1561"/>
        <end position="1636"/>
    </location>
</feature>
<dbReference type="FunFam" id="3.40.50.980:FF:000001">
    <property type="entry name" value="Non-ribosomal peptide synthetase"/>
    <property type="match status" value="3"/>
</dbReference>
<keyword evidence="5" id="KW-0436">Ligase</keyword>
<dbReference type="FunFam" id="3.30.300.30:FF:000010">
    <property type="entry name" value="Enterobactin synthetase component F"/>
    <property type="match status" value="3"/>
</dbReference>
<dbReference type="FunFam" id="3.40.50.12780:FF:000012">
    <property type="entry name" value="Non-ribosomal peptide synthetase"/>
    <property type="match status" value="2"/>
</dbReference>
<dbReference type="Gene3D" id="1.10.1200.10">
    <property type="entry name" value="ACP-like"/>
    <property type="match status" value="2"/>
</dbReference>
<comment type="cofactor">
    <cofactor evidence="1">
        <name>pantetheine 4'-phosphate</name>
        <dbReference type="ChEBI" id="CHEBI:47942"/>
    </cofactor>
</comment>
<dbReference type="InterPro" id="IPR010071">
    <property type="entry name" value="AA_adenyl_dom"/>
</dbReference>
<dbReference type="Gene3D" id="3.30.559.10">
    <property type="entry name" value="Chloramphenicol acetyltransferase-like domain"/>
    <property type="match status" value="2"/>
</dbReference>
<dbReference type="SMART" id="SM00823">
    <property type="entry name" value="PKS_PP"/>
    <property type="match status" value="3"/>
</dbReference>
<dbReference type="InterPro" id="IPR020802">
    <property type="entry name" value="TesA-like"/>
</dbReference>
<dbReference type="GO" id="GO:0043041">
    <property type="term" value="P:amino acid activation for nonribosomal peptide biosynthetic process"/>
    <property type="evidence" value="ECO:0007669"/>
    <property type="project" value="TreeGrafter"/>
</dbReference>
<dbReference type="InterPro" id="IPR001242">
    <property type="entry name" value="Condensation_dom"/>
</dbReference>